<proteinExistence type="predicted"/>
<feature type="region of interest" description="Disordered" evidence="1">
    <location>
        <begin position="1"/>
        <end position="35"/>
    </location>
</feature>
<dbReference type="AlphaFoldDB" id="A0A0A9BBT9"/>
<name>A0A0A9BBT9_ARUDO</name>
<dbReference type="EMBL" id="GBRH01236446">
    <property type="protein sequence ID" value="JAD61449.1"/>
    <property type="molecule type" value="Transcribed_RNA"/>
</dbReference>
<sequence>MPPPPGQRTGAAARPPSPPANLTSDPATHASYLYR</sequence>
<reference evidence="2" key="1">
    <citation type="submission" date="2014-09" db="EMBL/GenBank/DDBJ databases">
        <authorList>
            <person name="Magalhaes I.L.F."/>
            <person name="Oliveira U."/>
            <person name="Santos F.R."/>
            <person name="Vidigal T.H.D.A."/>
            <person name="Brescovit A.D."/>
            <person name="Santos A.J."/>
        </authorList>
    </citation>
    <scope>NUCLEOTIDE SEQUENCE</scope>
    <source>
        <tissue evidence="2">Shoot tissue taken approximately 20 cm above the soil surface</tissue>
    </source>
</reference>
<evidence type="ECO:0000313" key="2">
    <source>
        <dbReference type="EMBL" id="JAD61449.1"/>
    </source>
</evidence>
<organism evidence="2">
    <name type="scientific">Arundo donax</name>
    <name type="common">Giant reed</name>
    <name type="synonym">Donax arundinaceus</name>
    <dbReference type="NCBI Taxonomy" id="35708"/>
    <lineage>
        <taxon>Eukaryota</taxon>
        <taxon>Viridiplantae</taxon>
        <taxon>Streptophyta</taxon>
        <taxon>Embryophyta</taxon>
        <taxon>Tracheophyta</taxon>
        <taxon>Spermatophyta</taxon>
        <taxon>Magnoliopsida</taxon>
        <taxon>Liliopsida</taxon>
        <taxon>Poales</taxon>
        <taxon>Poaceae</taxon>
        <taxon>PACMAD clade</taxon>
        <taxon>Arundinoideae</taxon>
        <taxon>Arundineae</taxon>
        <taxon>Arundo</taxon>
    </lineage>
</organism>
<reference evidence="2" key="2">
    <citation type="journal article" date="2015" name="Data Brief">
        <title>Shoot transcriptome of the giant reed, Arundo donax.</title>
        <authorList>
            <person name="Barrero R.A."/>
            <person name="Guerrero F.D."/>
            <person name="Moolhuijzen P."/>
            <person name="Goolsby J.A."/>
            <person name="Tidwell J."/>
            <person name="Bellgard S.E."/>
            <person name="Bellgard M.I."/>
        </authorList>
    </citation>
    <scope>NUCLEOTIDE SEQUENCE</scope>
    <source>
        <tissue evidence="2">Shoot tissue taken approximately 20 cm above the soil surface</tissue>
    </source>
</reference>
<accession>A0A0A9BBT9</accession>
<evidence type="ECO:0000256" key="1">
    <source>
        <dbReference type="SAM" id="MobiDB-lite"/>
    </source>
</evidence>
<protein>
    <submittedName>
        <fullName evidence="2">Uncharacterized protein</fullName>
    </submittedName>
</protein>